<organism evidence="1">
    <name type="scientific">Timema douglasi</name>
    <name type="common">Walking stick</name>
    <dbReference type="NCBI Taxonomy" id="61478"/>
    <lineage>
        <taxon>Eukaryota</taxon>
        <taxon>Metazoa</taxon>
        <taxon>Ecdysozoa</taxon>
        <taxon>Arthropoda</taxon>
        <taxon>Hexapoda</taxon>
        <taxon>Insecta</taxon>
        <taxon>Pterygota</taxon>
        <taxon>Neoptera</taxon>
        <taxon>Polyneoptera</taxon>
        <taxon>Phasmatodea</taxon>
        <taxon>Timematodea</taxon>
        <taxon>Timematoidea</taxon>
        <taxon>Timematidae</taxon>
        <taxon>Timema</taxon>
    </lineage>
</organism>
<dbReference type="EMBL" id="OA571699">
    <property type="protein sequence ID" value="CAD7204135.1"/>
    <property type="molecule type" value="Genomic_DNA"/>
</dbReference>
<proteinExistence type="predicted"/>
<dbReference type="AlphaFoldDB" id="A0A7R8ZG35"/>
<dbReference type="PANTHER" id="PTHR13228">
    <property type="entry name" value="CONSERVED OLIGOMERIC GOLGI COMPLEX COMPONENT 5"/>
    <property type="match status" value="1"/>
</dbReference>
<accession>A0A7R8ZG35</accession>
<evidence type="ECO:0000313" key="1">
    <source>
        <dbReference type="EMBL" id="CAD7204135.1"/>
    </source>
</evidence>
<dbReference type="GO" id="GO:0006891">
    <property type="term" value="P:intra-Golgi vesicle-mediated transport"/>
    <property type="evidence" value="ECO:0007669"/>
    <property type="project" value="InterPro"/>
</dbReference>
<dbReference type="PANTHER" id="PTHR13228:SF3">
    <property type="entry name" value="CONSERVED OLIGOMERIC GOLGI COMPLEX SUBUNIT 5"/>
    <property type="match status" value="1"/>
</dbReference>
<gene>
    <name evidence="1" type="ORF">TDIB3V08_LOCUS10297</name>
</gene>
<name>A0A7R8ZG35_TIMDO</name>
<dbReference type="InterPro" id="IPR019465">
    <property type="entry name" value="Cog5"/>
</dbReference>
<protein>
    <submittedName>
        <fullName evidence="1">Uncharacterized protein</fullName>
    </submittedName>
</protein>
<reference evidence="1" key="1">
    <citation type="submission" date="2020-11" db="EMBL/GenBank/DDBJ databases">
        <authorList>
            <person name="Tran Van P."/>
        </authorList>
    </citation>
    <scope>NUCLEOTIDE SEQUENCE</scope>
</reference>
<sequence length="386" mass="42684">MKTGLPQDTSSIVMESLSHTESLTTGIVSTLLASISDGIEAIILTVHNEDYSMVSTSGDMSANLDPKRTDVSCSLYMKELQSFVSRAVSSYLAPFHNQEIVSKCCAPVVSRCLELFVRHTGLVRPLGEGGRIKLAADYAQMELAVSPLYKQLSDLGRPYRVLRSFRPLFFQTVEDIALCPALGDVIPYSLVLLSLFARGPTELPSPHQSANWSVSRFSQWLDTHTSEHERLELMSGALQKYQQTVRHKGETSFHAVVQRKSQKLNTVRPSDLFSEQPEWGRPVEHSFPSKEHYCALLHVNTCPPGGQPPLQPRHVEKGLEGCKGIVVREWWGLGLVEEKVLDGSSTQREEPNSTGSGRVALAGVSRPEVERLVSLTGHWRKIAPAA</sequence>
<dbReference type="GO" id="GO:0017119">
    <property type="term" value="C:Golgi transport complex"/>
    <property type="evidence" value="ECO:0007669"/>
    <property type="project" value="InterPro"/>
</dbReference>